<proteinExistence type="predicted"/>
<dbReference type="Gene3D" id="3.40.50.1000">
    <property type="entry name" value="HAD superfamily/HAD-like"/>
    <property type="match status" value="1"/>
</dbReference>
<organism evidence="4 5">
    <name type="scientific">Rhizobium freirei PRF 81</name>
    <dbReference type="NCBI Taxonomy" id="363754"/>
    <lineage>
        <taxon>Bacteria</taxon>
        <taxon>Pseudomonadati</taxon>
        <taxon>Pseudomonadota</taxon>
        <taxon>Alphaproteobacteria</taxon>
        <taxon>Hyphomicrobiales</taxon>
        <taxon>Rhizobiaceae</taxon>
        <taxon>Rhizobium/Agrobacterium group</taxon>
        <taxon>Rhizobium</taxon>
    </lineage>
</organism>
<dbReference type="STRING" id="363754.RHSP_69241"/>
<dbReference type="PANTHER" id="PTHR43344:SF13">
    <property type="entry name" value="PHOSPHATASE RV3661-RELATED"/>
    <property type="match status" value="1"/>
</dbReference>
<dbReference type="GO" id="GO:0016787">
    <property type="term" value="F:hydrolase activity"/>
    <property type="evidence" value="ECO:0007669"/>
    <property type="project" value="UniProtKB-KW"/>
</dbReference>
<dbReference type="PANTHER" id="PTHR43344">
    <property type="entry name" value="PHOSPHOSERINE PHOSPHATASE"/>
    <property type="match status" value="1"/>
</dbReference>
<dbReference type="Proteomes" id="UP000012429">
    <property type="component" value="Unassembled WGS sequence"/>
</dbReference>
<name>N6U2T9_9HYPH</name>
<evidence type="ECO:0000256" key="3">
    <source>
        <dbReference type="ARBA" id="ARBA00022842"/>
    </source>
</evidence>
<dbReference type="InterPro" id="IPR050582">
    <property type="entry name" value="HAD-like_SerB"/>
</dbReference>
<dbReference type="GO" id="GO:0046872">
    <property type="term" value="F:metal ion binding"/>
    <property type="evidence" value="ECO:0007669"/>
    <property type="project" value="UniProtKB-KW"/>
</dbReference>
<protein>
    <submittedName>
        <fullName evidence="4">HAD family hydrolase</fullName>
    </submittedName>
</protein>
<evidence type="ECO:0000313" key="4">
    <source>
        <dbReference type="EMBL" id="ENN84648.1"/>
    </source>
</evidence>
<evidence type="ECO:0000256" key="2">
    <source>
        <dbReference type="ARBA" id="ARBA00022801"/>
    </source>
</evidence>
<dbReference type="NCBIfam" id="TIGR01490">
    <property type="entry name" value="HAD-SF-IB-hyp1"/>
    <property type="match status" value="1"/>
</dbReference>
<gene>
    <name evidence="4" type="ORF">RHSP_69241</name>
</gene>
<dbReference type="InterPro" id="IPR023214">
    <property type="entry name" value="HAD_sf"/>
</dbReference>
<dbReference type="NCBIfam" id="TIGR01488">
    <property type="entry name" value="HAD-SF-IB"/>
    <property type="match status" value="1"/>
</dbReference>
<dbReference type="Gene3D" id="1.20.1440.100">
    <property type="entry name" value="SG protein - dephosphorylation function"/>
    <property type="match status" value="1"/>
</dbReference>
<keyword evidence="3" id="KW-0460">Magnesium</keyword>
<accession>N6U2T9</accession>
<dbReference type="InterPro" id="IPR006385">
    <property type="entry name" value="HAD_hydro_SerB1"/>
</dbReference>
<evidence type="ECO:0000256" key="1">
    <source>
        <dbReference type="ARBA" id="ARBA00022723"/>
    </source>
</evidence>
<keyword evidence="1" id="KW-0479">Metal-binding</keyword>
<reference evidence="4 5" key="1">
    <citation type="journal article" date="2012" name="BMC Genomics">
        <title>Genomic basis of broad host range and environmental adaptability of Rhizobium tropici CIAT 899 and Rhizobium sp. PRF 81 which are used in inoculants for common bean (Phaseolus vulgaris L.).</title>
        <authorList>
            <person name="Ormeno-Orrillo E."/>
            <person name="Menna P."/>
            <person name="Almeida L.G."/>
            <person name="Ollero F.J."/>
            <person name="Nicolas M.F."/>
            <person name="Pains Rodrigues E."/>
            <person name="Shigueyoshi Nakatani A."/>
            <person name="Silva Batista J.S."/>
            <person name="Oliveira Chueire L.M."/>
            <person name="Souza R.C."/>
            <person name="Ribeiro Vasconcelos A.T."/>
            <person name="Megias M."/>
            <person name="Hungria M."/>
            <person name="Martinez-Romero E."/>
        </authorList>
    </citation>
    <scope>NUCLEOTIDE SEQUENCE [LARGE SCALE GENOMIC DNA]</scope>
    <source>
        <strain evidence="4 5">PRF 81</strain>
    </source>
</reference>
<dbReference type="RefSeq" id="WP_004126482.1">
    <property type="nucleotide sequence ID" value="NZ_AQHN01000088.1"/>
</dbReference>
<comment type="caution">
    <text evidence="4">The sequence shown here is derived from an EMBL/GenBank/DDBJ whole genome shotgun (WGS) entry which is preliminary data.</text>
</comment>
<dbReference type="Pfam" id="PF12710">
    <property type="entry name" value="HAD"/>
    <property type="match status" value="1"/>
</dbReference>
<dbReference type="SUPFAM" id="SSF56784">
    <property type="entry name" value="HAD-like"/>
    <property type="match status" value="1"/>
</dbReference>
<sequence>MPAAAFFDLDKTLWSCVGEKVFAYHQLAQGGINLKQFLKIISLQLRYDLHMIDGTETLKRRILSELFAGESVRPCLDVYDQLFQAKLSRAFFPDMLGQIDRHREAGDKIVIVSATIDFIALQVADYLKADECYATVLETRQGQFSGEVRGPIPFGRAKALIVQDYAHRNGIALDQCHAYGDHWEDRHMLKLVGNPVAINPDAKLMRHAKQNNWETRVLAPSKYAGFSYAKRFMPKRIGKSS</sequence>
<dbReference type="PATRIC" id="fig|363754.4.peg.5792"/>
<dbReference type="OrthoDB" id="8456564at2"/>
<dbReference type="InterPro" id="IPR036412">
    <property type="entry name" value="HAD-like_sf"/>
</dbReference>
<dbReference type="EMBL" id="AQHN01000088">
    <property type="protein sequence ID" value="ENN84648.1"/>
    <property type="molecule type" value="Genomic_DNA"/>
</dbReference>
<evidence type="ECO:0000313" key="5">
    <source>
        <dbReference type="Proteomes" id="UP000012429"/>
    </source>
</evidence>
<keyword evidence="5" id="KW-1185">Reference proteome</keyword>
<keyword evidence="2 4" id="KW-0378">Hydrolase</keyword>
<dbReference type="AlphaFoldDB" id="N6U2T9"/>